<name>A0A4P8L4X2_9BACT</name>
<dbReference type="PANTHER" id="PTHR21310">
    <property type="entry name" value="AMINOGLYCOSIDE PHOSPHOTRANSFERASE-RELATED-RELATED"/>
    <property type="match status" value="1"/>
</dbReference>
<keyword evidence="4" id="KW-1185">Reference proteome</keyword>
<evidence type="ECO:0000313" key="3">
    <source>
        <dbReference type="EMBL" id="QCQ22940.1"/>
    </source>
</evidence>
<dbReference type="Proteomes" id="UP000298602">
    <property type="component" value="Chromosome"/>
</dbReference>
<reference evidence="3 4" key="2">
    <citation type="submission" date="2019-05" db="EMBL/GenBank/DDBJ databases">
        <authorList>
            <person name="Suflita J.M."/>
            <person name="Marks C.R."/>
        </authorList>
    </citation>
    <scope>NUCLEOTIDE SEQUENCE [LARGE SCALE GENOMIC DNA]</scope>
    <source>
        <strain evidence="3 4">ALDC</strain>
    </source>
</reference>
<dbReference type="SUPFAM" id="SSF56112">
    <property type="entry name" value="Protein kinase-like (PK-like)"/>
    <property type="match status" value="1"/>
</dbReference>
<dbReference type="InterPro" id="IPR051678">
    <property type="entry name" value="AGP_Transferase"/>
</dbReference>
<dbReference type="AlphaFoldDB" id="A0A4P8L4X2"/>
<feature type="domain" description="Aminoglycoside phosphotransferase" evidence="2">
    <location>
        <begin position="83"/>
        <end position="318"/>
    </location>
</feature>
<evidence type="ECO:0000256" key="1">
    <source>
        <dbReference type="SAM" id="MobiDB-lite"/>
    </source>
</evidence>
<gene>
    <name evidence="3" type="ORF">FDQ92_12630</name>
</gene>
<dbReference type="KEGG" id="dax:FDQ92_12630"/>
<accession>A0A4P8L4X2</accession>
<dbReference type="Gene3D" id="3.90.1200.10">
    <property type="match status" value="1"/>
</dbReference>
<dbReference type="EMBL" id="CP040098">
    <property type="protein sequence ID" value="QCQ22940.1"/>
    <property type="molecule type" value="Genomic_DNA"/>
</dbReference>
<evidence type="ECO:0000259" key="2">
    <source>
        <dbReference type="Pfam" id="PF01636"/>
    </source>
</evidence>
<feature type="region of interest" description="Disordered" evidence="1">
    <location>
        <begin position="1"/>
        <end position="52"/>
    </location>
</feature>
<dbReference type="OrthoDB" id="9809275at2"/>
<proteinExistence type="predicted"/>
<reference evidence="3 4" key="1">
    <citation type="submission" date="2019-05" db="EMBL/GenBank/DDBJ databases">
        <title>The Complete Genome Sequence of the n-alkane-degrading Desulfoglaeba alkanexedens ALDC reveals multiple alkylsuccinate synthase gene clusters.</title>
        <authorList>
            <person name="Callaghan A.V."/>
            <person name="Davidova I.A."/>
            <person name="Duncan K.E."/>
            <person name="Morris B."/>
            <person name="McInerney M.J."/>
        </authorList>
    </citation>
    <scope>NUCLEOTIDE SEQUENCE [LARGE SCALE GENOMIC DNA]</scope>
    <source>
        <strain evidence="3 4">ALDC</strain>
    </source>
</reference>
<dbReference type="InterPro" id="IPR011009">
    <property type="entry name" value="Kinase-like_dom_sf"/>
</dbReference>
<sequence>MPPSRARPVEGRDRLERRSVRSGNGFGNLYRDRWSSGCGESPALHPDEGKGDLPVSSQRLKALLSTLRLEGAGSASAGSGWSVEPLHGDGSDRAFFRLRDGFRRAVLVVSPRRSTDEMDECDAYDRIGRHLAAKGLPVPRFFWSDPRRGVFVLQDLGNIHLQDFVNRSRTPRRLARAYTDAVRLLLRLHRRGAEGFQSAFCFDTDRYDARFIYHRELEYFRRAFLNETLGCAVVEEDLGEDFLKLAALAEAPGRRWVMHRDFQSRNIMVHGGALWIIDFQGMRFGPPAYDLASLLIDPYTAVPETLQEILVQRYWNAARGFLDVPRNDFLRSYQMVRLCRNLQMLGAFGFLGTTKGKSGFLNYVPRAWRTLRKTIEGPCGALFPSLRRWVRLADERIGSGAYRQRIEPAGSVTRASAGETSAAAS</sequence>
<evidence type="ECO:0000313" key="4">
    <source>
        <dbReference type="Proteomes" id="UP000298602"/>
    </source>
</evidence>
<dbReference type="Gene3D" id="3.30.200.20">
    <property type="entry name" value="Phosphorylase Kinase, domain 1"/>
    <property type="match status" value="1"/>
</dbReference>
<feature type="compositionally biased region" description="Basic and acidic residues" evidence="1">
    <location>
        <begin position="7"/>
        <end position="19"/>
    </location>
</feature>
<dbReference type="InterPro" id="IPR002575">
    <property type="entry name" value="Aminoglycoside_PTrfase"/>
</dbReference>
<dbReference type="Pfam" id="PF01636">
    <property type="entry name" value="APH"/>
    <property type="match status" value="1"/>
</dbReference>
<protein>
    <recommendedName>
        <fullName evidence="2">Aminoglycoside phosphotransferase domain-containing protein</fullName>
    </recommendedName>
</protein>
<organism evidence="3 4">
    <name type="scientific">Desulfoglaeba alkanexedens ALDC</name>
    <dbReference type="NCBI Taxonomy" id="980445"/>
    <lineage>
        <taxon>Bacteria</taxon>
        <taxon>Pseudomonadati</taxon>
        <taxon>Thermodesulfobacteriota</taxon>
        <taxon>Syntrophobacteria</taxon>
        <taxon>Syntrophobacterales</taxon>
        <taxon>Syntrophobacteraceae</taxon>
        <taxon>Desulfoglaeba</taxon>
    </lineage>
</organism>